<dbReference type="EMBL" id="CAJNNV010028389">
    <property type="protein sequence ID" value="CAE8624432.1"/>
    <property type="molecule type" value="Genomic_DNA"/>
</dbReference>
<dbReference type="SUPFAM" id="SSF53335">
    <property type="entry name" value="S-adenosyl-L-methionine-dependent methyltransferases"/>
    <property type="match status" value="1"/>
</dbReference>
<organism evidence="3 4">
    <name type="scientific">Polarella glacialis</name>
    <name type="common">Dinoflagellate</name>
    <dbReference type="NCBI Taxonomy" id="89957"/>
    <lineage>
        <taxon>Eukaryota</taxon>
        <taxon>Sar</taxon>
        <taxon>Alveolata</taxon>
        <taxon>Dinophyceae</taxon>
        <taxon>Suessiales</taxon>
        <taxon>Suessiaceae</taxon>
        <taxon>Polarella</taxon>
    </lineage>
</organism>
<dbReference type="GO" id="GO:0005886">
    <property type="term" value="C:plasma membrane"/>
    <property type="evidence" value="ECO:0007669"/>
    <property type="project" value="TreeGrafter"/>
</dbReference>
<dbReference type="PANTHER" id="PTHR40048">
    <property type="entry name" value="RHAMNOSYL O-METHYLTRANSFERASE"/>
    <property type="match status" value="1"/>
</dbReference>
<evidence type="ECO:0000313" key="3">
    <source>
        <dbReference type="EMBL" id="CAE8624432.1"/>
    </source>
</evidence>
<dbReference type="Pfam" id="PF04989">
    <property type="entry name" value="RMNT_CmcI"/>
    <property type="match status" value="1"/>
</dbReference>
<evidence type="ECO:0000313" key="4">
    <source>
        <dbReference type="Proteomes" id="UP000654075"/>
    </source>
</evidence>
<gene>
    <name evidence="3" type="ORF">PGLA1383_LOCUS41557</name>
</gene>
<evidence type="ECO:0000256" key="2">
    <source>
        <dbReference type="ARBA" id="ARBA00022679"/>
    </source>
</evidence>
<dbReference type="Gene3D" id="3.40.50.150">
    <property type="entry name" value="Vaccinia Virus protein VP39"/>
    <property type="match status" value="1"/>
</dbReference>
<keyword evidence="1" id="KW-0489">Methyltransferase</keyword>
<keyword evidence="4" id="KW-1185">Reference proteome</keyword>
<dbReference type="GO" id="GO:0032259">
    <property type="term" value="P:methylation"/>
    <property type="evidence" value="ECO:0007669"/>
    <property type="project" value="UniProtKB-KW"/>
</dbReference>
<evidence type="ECO:0000256" key="1">
    <source>
        <dbReference type="ARBA" id="ARBA00022603"/>
    </source>
</evidence>
<dbReference type="InterPro" id="IPR029063">
    <property type="entry name" value="SAM-dependent_MTases_sf"/>
</dbReference>
<dbReference type="PANTHER" id="PTHR40048:SF1">
    <property type="entry name" value="RHAMNOSYL O-METHYLTRANSFERASE"/>
    <property type="match status" value="1"/>
</dbReference>
<proteinExistence type="predicted"/>
<dbReference type="AlphaFoldDB" id="A0A813GNJ2"/>
<dbReference type="GO" id="GO:0008610">
    <property type="term" value="P:lipid biosynthetic process"/>
    <property type="evidence" value="ECO:0007669"/>
    <property type="project" value="InterPro"/>
</dbReference>
<reference evidence="3" key="1">
    <citation type="submission" date="2021-02" db="EMBL/GenBank/DDBJ databases">
        <authorList>
            <person name="Dougan E. K."/>
            <person name="Rhodes N."/>
            <person name="Thang M."/>
            <person name="Chan C."/>
        </authorList>
    </citation>
    <scope>NUCLEOTIDE SEQUENCE</scope>
</reference>
<keyword evidence="2" id="KW-0808">Transferase</keyword>
<sequence>MKLDSRIHYHDVEGGSNNPAIRLELAEICAVKSCMVLSDSDHSYEHTFPEMEYYSKLVSPGQYLVVEDTNVYQWNGWTNIYDKDETAAKRGPMEAANDFAQGHPEFARTDWCTGLHGLTQQPNGWFYRTNRSEQQRV</sequence>
<comment type="caution">
    <text evidence="3">The sequence shown here is derived from an EMBL/GenBank/DDBJ whole genome shotgun (WGS) entry which is preliminary data.</text>
</comment>
<dbReference type="InterPro" id="IPR007072">
    <property type="entry name" value="RNMT_CmcI"/>
</dbReference>
<dbReference type="OrthoDB" id="186626at2759"/>
<evidence type="ECO:0008006" key="5">
    <source>
        <dbReference type="Google" id="ProtNLM"/>
    </source>
</evidence>
<protein>
    <recommendedName>
        <fullName evidence="5">Rhamnosyl O-methyltransferase</fullName>
    </recommendedName>
</protein>
<dbReference type="Proteomes" id="UP000654075">
    <property type="component" value="Unassembled WGS sequence"/>
</dbReference>
<dbReference type="GO" id="GO:0008168">
    <property type="term" value="F:methyltransferase activity"/>
    <property type="evidence" value="ECO:0007669"/>
    <property type="project" value="UniProtKB-KW"/>
</dbReference>
<accession>A0A813GNJ2</accession>
<name>A0A813GNJ2_POLGL</name>